<accession>A0ACC5A244</accession>
<protein>
    <submittedName>
        <fullName evidence="1">Carboxyphosphonoenolpyruvate phosphonomutase</fullName>
    </submittedName>
</protein>
<name>A0ACC5A244_9BACL</name>
<evidence type="ECO:0000313" key="2">
    <source>
        <dbReference type="Proteomes" id="UP000074866"/>
    </source>
</evidence>
<organism evidence="1 2">
    <name type="scientific">Paenibacillus jamilae</name>
    <dbReference type="NCBI Taxonomy" id="114136"/>
    <lineage>
        <taxon>Bacteria</taxon>
        <taxon>Bacillati</taxon>
        <taxon>Bacillota</taxon>
        <taxon>Bacilli</taxon>
        <taxon>Bacillales</taxon>
        <taxon>Paenibacillaceae</taxon>
        <taxon>Paenibacillus</taxon>
    </lineage>
</organism>
<evidence type="ECO:0000313" key="1">
    <source>
        <dbReference type="EMBL" id="KTS85316.1"/>
    </source>
</evidence>
<comment type="caution">
    <text evidence="1">The sequence shown here is derived from an EMBL/GenBank/DDBJ whole genome shotgun (WGS) entry which is preliminary data.</text>
</comment>
<dbReference type="EMBL" id="LDRX01000003">
    <property type="protein sequence ID" value="KTS85316.1"/>
    <property type="molecule type" value="Genomic_DNA"/>
</dbReference>
<gene>
    <name evidence="1" type="ORF">NS115_00770</name>
</gene>
<reference evidence="1 2" key="1">
    <citation type="journal article" date="2016" name="Front. Microbiol.">
        <title>Genomic Resource of Rice Seed Associated Bacteria.</title>
        <authorList>
            <person name="Midha S."/>
            <person name="Bansal K."/>
            <person name="Sharma S."/>
            <person name="Kumar N."/>
            <person name="Patil P.P."/>
            <person name="Chaudhry V."/>
            <person name="Patil P.B."/>
        </authorList>
    </citation>
    <scope>NUCLEOTIDE SEQUENCE [LARGE SCALE GENOMIC DNA]</scope>
    <source>
        <strain evidence="1 2">NS115</strain>
    </source>
</reference>
<proteinExistence type="predicted"/>
<keyword evidence="2" id="KW-1185">Reference proteome</keyword>
<dbReference type="Proteomes" id="UP000074866">
    <property type="component" value="Unassembled WGS sequence"/>
</dbReference>
<sequence>MNKIQEFNDLHTSEEILFLGNAWDLLSALALEKAGFKAIGTTSWGIANTLGFSDGELIDFEQHVSIIRTIAEHVQIPVSADIEAGYGKDVATIVEHVLRTADVGVAGINIEDSLKQQKGLREVRVHSNLLSKIRAALDVHGFKDFFINARTDTFLQIEAPLSETIERAKAYVESGANGIFVPGLKNDEEIRKVVYHIHAPLNVLSLPGLTNVRQLQQLGVKRFSFGNAFSDKIIVALQKNAEQLINLRDTSHLYDDFANPELDEYEL</sequence>